<dbReference type="EMBL" id="MLJW01006617">
    <property type="protein sequence ID" value="OIQ66419.1"/>
    <property type="molecule type" value="Genomic_DNA"/>
</dbReference>
<accession>A0A1J5PMB5</accession>
<sequence>MHSESDEDWKIEPRSISSRRRAVALVRLPLCAMAQPPIENSPKNGCTSRIAVLPFDPAVE</sequence>
<comment type="caution">
    <text evidence="1">The sequence shown here is derived from an EMBL/GenBank/DDBJ whole genome shotgun (WGS) entry which is preliminary data.</text>
</comment>
<proteinExistence type="predicted"/>
<organism evidence="1">
    <name type="scientific">mine drainage metagenome</name>
    <dbReference type="NCBI Taxonomy" id="410659"/>
    <lineage>
        <taxon>unclassified sequences</taxon>
        <taxon>metagenomes</taxon>
        <taxon>ecological metagenomes</taxon>
    </lineage>
</organism>
<gene>
    <name evidence="1" type="ORF">GALL_520100</name>
</gene>
<dbReference type="AlphaFoldDB" id="A0A1J5PMB5"/>
<evidence type="ECO:0000313" key="1">
    <source>
        <dbReference type="EMBL" id="OIQ66419.1"/>
    </source>
</evidence>
<reference evidence="1" key="1">
    <citation type="submission" date="2016-10" db="EMBL/GenBank/DDBJ databases">
        <title>Sequence of Gallionella enrichment culture.</title>
        <authorList>
            <person name="Poehlein A."/>
            <person name="Muehling M."/>
            <person name="Daniel R."/>
        </authorList>
    </citation>
    <scope>NUCLEOTIDE SEQUENCE</scope>
</reference>
<protein>
    <submittedName>
        <fullName evidence="1">Uncharacterized protein</fullName>
    </submittedName>
</protein>
<name>A0A1J5PMB5_9ZZZZ</name>